<evidence type="ECO:0000256" key="2">
    <source>
        <dbReference type="ARBA" id="ARBA00023157"/>
    </source>
</evidence>
<dbReference type="InterPro" id="IPR025667">
    <property type="entry name" value="SprB_repeat"/>
</dbReference>
<dbReference type="NCBIfam" id="TIGR04183">
    <property type="entry name" value="Por_Secre_tail"/>
    <property type="match status" value="1"/>
</dbReference>
<evidence type="ECO:0000313" key="5">
    <source>
        <dbReference type="EMBL" id="RXR20586.1"/>
    </source>
</evidence>
<dbReference type="InterPro" id="IPR013783">
    <property type="entry name" value="Ig-like_fold"/>
</dbReference>
<protein>
    <submittedName>
        <fullName evidence="5">T9SS type A sorting domain-containing protein</fullName>
    </submittedName>
</protein>
<dbReference type="Pfam" id="PF13573">
    <property type="entry name" value="SprB"/>
    <property type="match status" value="3"/>
</dbReference>
<organism evidence="5 6">
    <name type="scientific">Flavobacterium amnicola</name>
    <dbReference type="NCBI Taxonomy" id="2506422"/>
    <lineage>
        <taxon>Bacteria</taxon>
        <taxon>Pseudomonadati</taxon>
        <taxon>Bacteroidota</taxon>
        <taxon>Flavobacteriia</taxon>
        <taxon>Flavobacteriales</taxon>
        <taxon>Flavobacteriaceae</taxon>
        <taxon>Flavobacterium</taxon>
    </lineage>
</organism>
<evidence type="ECO:0000259" key="4">
    <source>
        <dbReference type="PROSITE" id="PS50835"/>
    </source>
</evidence>
<dbReference type="Pfam" id="PF13385">
    <property type="entry name" value="Laminin_G_3"/>
    <property type="match status" value="1"/>
</dbReference>
<dbReference type="InterPro" id="IPR006558">
    <property type="entry name" value="LamG-like"/>
</dbReference>
<reference evidence="6" key="1">
    <citation type="submission" date="2019-01" db="EMBL/GenBank/DDBJ databases">
        <title>Cytophagaceae bacterium strain CAR-16.</title>
        <authorList>
            <person name="Chen W.-M."/>
        </authorList>
    </citation>
    <scope>NUCLEOTIDE SEQUENCE [LARGE SCALE GENOMIC DNA]</scope>
    <source>
        <strain evidence="6">LLJ-11</strain>
    </source>
</reference>
<name>A0A4Q1K430_9FLAO</name>
<dbReference type="EMBL" id="SBKO01000001">
    <property type="protein sequence ID" value="RXR20586.1"/>
    <property type="molecule type" value="Genomic_DNA"/>
</dbReference>
<dbReference type="AlphaFoldDB" id="A0A4Q1K430"/>
<dbReference type="InterPro" id="IPR013320">
    <property type="entry name" value="ConA-like_dom_sf"/>
</dbReference>
<comment type="caution">
    <text evidence="5">The sequence shown here is derived from an EMBL/GenBank/DDBJ whole genome shotgun (WGS) entry which is preliminary data.</text>
</comment>
<dbReference type="Gene3D" id="2.60.120.200">
    <property type="match status" value="1"/>
</dbReference>
<dbReference type="Proteomes" id="UP000290283">
    <property type="component" value="Unassembled WGS sequence"/>
</dbReference>
<proteinExistence type="predicted"/>
<feature type="signal peptide" evidence="3">
    <location>
        <begin position="1"/>
        <end position="18"/>
    </location>
</feature>
<dbReference type="SMART" id="SM00560">
    <property type="entry name" value="LamGL"/>
    <property type="match status" value="1"/>
</dbReference>
<dbReference type="Pfam" id="PF18962">
    <property type="entry name" value="Por_Secre_tail"/>
    <property type="match status" value="1"/>
</dbReference>
<gene>
    <name evidence="5" type="ORF">EQG63_01240</name>
</gene>
<feature type="domain" description="Ig-like" evidence="4">
    <location>
        <begin position="337"/>
        <end position="457"/>
    </location>
</feature>
<feature type="domain" description="Ig-like" evidence="4">
    <location>
        <begin position="231"/>
        <end position="303"/>
    </location>
</feature>
<sequence>MKNTITFLLFLLTFVTNAQTIFFEDNLENPSASNIGSISRVAPGAFATGGPPNTRYHQRTIGVQAVDISIANSYIGKQGTYIWAMEDVDNFATQSEDQSVTWSGIPINGKTGMGFSGLFATAYTASWDHFPGVSPIDYVIVQYSIDGGTWVDLLRFFPNTPNIGTAALALETTGDELAQGEGPALTNTFTQFSANIAGTGSFLDLRLTIHSNSLNEEFAFDLFRLAETCSPVSTNISSQTNVSCNGGSNGSATINASGGSGFTYSWSPSGGTAATATGLSAGTYTCTVTNSCGNFTTQNVTITQATAITSNISSQTNVFCNGASTGSATVSASGGNPSYTYSWSPSGGTSATATGLSAGTYTCTITDATGCNKTQNVTIIQQTAISSSITSQTNVSCNGASTGSATVSVSGGNPGYTYSWSPSGGTSTTASGLSAGTYTCTITDATGCTKIQNVTITEPAALSTPTAEDQQFFNNGATVANLIATGTNLQWYLTDTGGTALSNSTALIHGTRYFVESTVPGCGASARKEVVVVISTPESAPTAKGLDFDGTNDAISLGNITQLNNTSQYTIEFYAKFQSFGQWSTIFGKRFNNNLDRQAHIQFFDSNGKLGFLINNSYITTNTNLSLNTWNHIAAVYDGSLPEVDRLKLYINGSLAATTLSGTPPTTTTLSNTIATIGSEYNNETPMHNGFTGDVHCAMTMDELRIWSVARTASEIDANKSIELSLPQSNLVSYYKFNQGLANSNNPNETKLVDELNAYNGGLFNFNLAGTTSNWVADNFLNVADNIFTSNLKIYPNPSNGIFNINIDTNATIEIYDLIGKQIASKKIEVGTSQLDMGNYSSGIYLLKVTTENNQSKTMKIIKQ</sequence>
<dbReference type="GO" id="GO:0004553">
    <property type="term" value="F:hydrolase activity, hydrolyzing O-glycosyl compounds"/>
    <property type="evidence" value="ECO:0007669"/>
    <property type="project" value="UniProtKB-ARBA"/>
</dbReference>
<dbReference type="InterPro" id="IPR026444">
    <property type="entry name" value="Secre_tail"/>
</dbReference>
<dbReference type="InterPro" id="IPR007110">
    <property type="entry name" value="Ig-like_dom"/>
</dbReference>
<keyword evidence="1 3" id="KW-0732">Signal</keyword>
<dbReference type="Gene3D" id="2.60.40.10">
    <property type="entry name" value="Immunoglobulins"/>
    <property type="match status" value="1"/>
</dbReference>
<keyword evidence="6" id="KW-1185">Reference proteome</keyword>
<evidence type="ECO:0000256" key="1">
    <source>
        <dbReference type="ARBA" id="ARBA00022729"/>
    </source>
</evidence>
<dbReference type="PROSITE" id="PS50835">
    <property type="entry name" value="IG_LIKE"/>
    <property type="match status" value="2"/>
</dbReference>
<keyword evidence="2" id="KW-1015">Disulfide bond</keyword>
<dbReference type="SUPFAM" id="SSF49899">
    <property type="entry name" value="Concanavalin A-like lectins/glucanases"/>
    <property type="match status" value="1"/>
</dbReference>
<evidence type="ECO:0000256" key="3">
    <source>
        <dbReference type="SAM" id="SignalP"/>
    </source>
</evidence>
<feature type="chain" id="PRO_5020754357" evidence="3">
    <location>
        <begin position="19"/>
        <end position="864"/>
    </location>
</feature>
<accession>A0A4Q1K430</accession>
<dbReference type="OrthoDB" id="9801383at2"/>
<dbReference type="Gene3D" id="2.60.40.740">
    <property type="match status" value="2"/>
</dbReference>
<dbReference type="GO" id="GO:0005975">
    <property type="term" value="P:carbohydrate metabolic process"/>
    <property type="evidence" value="ECO:0007669"/>
    <property type="project" value="UniProtKB-ARBA"/>
</dbReference>
<dbReference type="RefSeq" id="WP_129433566.1">
    <property type="nucleotide sequence ID" value="NZ_SBKO01000001.1"/>
</dbReference>
<evidence type="ECO:0000313" key="6">
    <source>
        <dbReference type="Proteomes" id="UP000290283"/>
    </source>
</evidence>